<evidence type="ECO:0000313" key="1">
    <source>
        <dbReference type="EMBL" id="PWJ13920.1"/>
    </source>
</evidence>
<dbReference type="OrthoDB" id="2224275at2"/>
<sequence length="70" mass="7705">MLDVQKLKGKIVEKGKSVETVSADLGINPATFYRKLKNNSFEIREADKLIEILALTGEEASAIFFSDCVA</sequence>
<accession>A0A315Y1R6</accession>
<dbReference type="Proteomes" id="UP000245720">
    <property type="component" value="Unassembled WGS sequence"/>
</dbReference>
<protein>
    <submittedName>
        <fullName evidence="1">Uncharacterized protein</fullName>
    </submittedName>
</protein>
<evidence type="ECO:0000313" key="2">
    <source>
        <dbReference type="Proteomes" id="UP000245720"/>
    </source>
</evidence>
<reference evidence="1 2" key="1">
    <citation type="submission" date="2018-05" db="EMBL/GenBank/DDBJ databases">
        <title>The Hungate 1000. A catalogue of reference genomes from the rumen microbiome.</title>
        <authorList>
            <person name="Kelly W."/>
        </authorList>
    </citation>
    <scope>NUCLEOTIDE SEQUENCE [LARGE SCALE GENOMIC DNA]</scope>
    <source>
        <strain evidence="1 2">SAb67</strain>
    </source>
</reference>
<dbReference type="EMBL" id="QGDI01000003">
    <property type="protein sequence ID" value="PWJ13920.1"/>
    <property type="molecule type" value="Genomic_DNA"/>
</dbReference>
<dbReference type="RefSeq" id="WP_109725714.1">
    <property type="nucleotide sequence ID" value="NZ_QGDI01000003.1"/>
</dbReference>
<dbReference type="AlphaFoldDB" id="A0A315Y1R6"/>
<organism evidence="1 2">
    <name type="scientific">Ruminococcus flavefaciens</name>
    <dbReference type="NCBI Taxonomy" id="1265"/>
    <lineage>
        <taxon>Bacteria</taxon>
        <taxon>Bacillati</taxon>
        <taxon>Bacillota</taxon>
        <taxon>Clostridia</taxon>
        <taxon>Eubacteriales</taxon>
        <taxon>Oscillospiraceae</taxon>
        <taxon>Ruminococcus</taxon>
    </lineage>
</organism>
<proteinExistence type="predicted"/>
<gene>
    <name evidence="1" type="ORF">IE37_00850</name>
</gene>
<name>A0A315Y1R6_RUMFL</name>
<comment type="caution">
    <text evidence="1">The sequence shown here is derived from an EMBL/GenBank/DDBJ whole genome shotgun (WGS) entry which is preliminary data.</text>
</comment>